<feature type="signal peptide" evidence="1">
    <location>
        <begin position="1"/>
        <end position="22"/>
    </location>
</feature>
<organism evidence="3 4">
    <name type="scientific">Micavibrio aeruginosavorus</name>
    <dbReference type="NCBI Taxonomy" id="349221"/>
    <lineage>
        <taxon>Bacteria</taxon>
        <taxon>Pseudomonadati</taxon>
        <taxon>Bdellovibrionota</taxon>
        <taxon>Bdellovibrionia</taxon>
        <taxon>Bdellovibrionales</taxon>
        <taxon>Pseudobdellovibrionaceae</taxon>
        <taxon>Micavibrio</taxon>
    </lineage>
</organism>
<dbReference type="Gene3D" id="3.40.50.10610">
    <property type="entry name" value="ABC-type transport auxiliary lipoprotein component"/>
    <property type="match status" value="1"/>
</dbReference>
<dbReference type="PROSITE" id="PS51257">
    <property type="entry name" value="PROKAR_LIPOPROTEIN"/>
    <property type="match status" value="1"/>
</dbReference>
<feature type="domain" description="ABC-type transport auxiliary lipoprotein component" evidence="2">
    <location>
        <begin position="32"/>
        <end position="195"/>
    </location>
</feature>
<evidence type="ECO:0000313" key="4">
    <source>
        <dbReference type="Proteomes" id="UP000249739"/>
    </source>
</evidence>
<dbReference type="AlphaFoldDB" id="A0A2W5HF98"/>
<reference evidence="3 4" key="1">
    <citation type="submission" date="2017-08" db="EMBL/GenBank/DDBJ databases">
        <title>Infants hospitalized years apart are colonized by the same room-sourced microbial strains.</title>
        <authorList>
            <person name="Brooks B."/>
            <person name="Olm M.R."/>
            <person name="Firek B.A."/>
            <person name="Baker R."/>
            <person name="Thomas B.C."/>
            <person name="Morowitz M.J."/>
            <person name="Banfield J.F."/>
        </authorList>
    </citation>
    <scope>NUCLEOTIDE SEQUENCE [LARGE SCALE GENOMIC DNA]</scope>
    <source>
        <strain evidence="3">S2_006_000_R2_64</strain>
    </source>
</reference>
<accession>A0A2W5HF98</accession>
<comment type="caution">
    <text evidence="3">The sequence shown here is derived from an EMBL/GenBank/DDBJ whole genome shotgun (WGS) entry which is preliminary data.</text>
</comment>
<dbReference type="EMBL" id="QFOT01000014">
    <property type="protein sequence ID" value="PZP56816.1"/>
    <property type="molecule type" value="Genomic_DNA"/>
</dbReference>
<proteinExistence type="predicted"/>
<protein>
    <recommendedName>
        <fullName evidence="2">ABC-type transport auxiliary lipoprotein component domain-containing protein</fullName>
    </recommendedName>
</protein>
<dbReference type="SUPFAM" id="SSF159594">
    <property type="entry name" value="XCC0632-like"/>
    <property type="match status" value="1"/>
</dbReference>
<evidence type="ECO:0000256" key="1">
    <source>
        <dbReference type="SAM" id="SignalP"/>
    </source>
</evidence>
<name>A0A2W5HF98_9BACT</name>
<dbReference type="Pfam" id="PF03886">
    <property type="entry name" value="ABC_trans_aux"/>
    <property type="match status" value="1"/>
</dbReference>
<evidence type="ECO:0000313" key="3">
    <source>
        <dbReference type="EMBL" id="PZP56816.1"/>
    </source>
</evidence>
<dbReference type="InterPro" id="IPR005586">
    <property type="entry name" value="ABC_trans_aux"/>
</dbReference>
<keyword evidence="1" id="KW-0732">Signal</keyword>
<gene>
    <name evidence="3" type="ORF">DI586_02370</name>
</gene>
<dbReference type="Proteomes" id="UP000249739">
    <property type="component" value="Unassembled WGS sequence"/>
</dbReference>
<sequence>MKKLIPAIFGVLLLSGCASTFLQSNEAPVAIYSLRPMNEVQTLDAGKQGVAKVLEVQRPALPPGFDTARIGMYLENGRRLDYYASAKWPTSLDETLQEFTAQNARKTFPGLIVITPGSGVDAQYLLQTKVNDFQPVYAMGPQAAPLLVASISFTLLSLPEENIVTSFTVEQQVQAQANNLGVITAGLETLLQSVERKAFETIAPKIK</sequence>
<evidence type="ECO:0000259" key="2">
    <source>
        <dbReference type="Pfam" id="PF03886"/>
    </source>
</evidence>
<feature type="chain" id="PRO_5016049444" description="ABC-type transport auxiliary lipoprotein component domain-containing protein" evidence="1">
    <location>
        <begin position="23"/>
        <end position="207"/>
    </location>
</feature>